<evidence type="ECO:0000313" key="2">
    <source>
        <dbReference type="EMBL" id="CAI9108863.1"/>
    </source>
</evidence>
<feature type="compositionally biased region" description="Polar residues" evidence="1">
    <location>
        <begin position="18"/>
        <end position="57"/>
    </location>
</feature>
<accession>A0AAV1DLV6</accession>
<name>A0AAV1DLV6_OLDCO</name>
<protein>
    <submittedName>
        <fullName evidence="2">OLC1v1008564C2</fullName>
    </submittedName>
</protein>
<dbReference type="Proteomes" id="UP001161247">
    <property type="component" value="Chromosome 6"/>
</dbReference>
<sequence>MDSPKNSHVSDAVRAIPSASQSDSPGTSSWPGSLGGPNSWSPRKSRPVNRTSATASYTLKEETTSWSEADFTASCSAGQSSQVPGVQESVQSYDSANLFPLSSEEYNQEATTSMCLDSNLVATGPVETDYTSDDRKAKRERTA</sequence>
<keyword evidence="3" id="KW-1185">Reference proteome</keyword>
<proteinExistence type="predicted"/>
<gene>
    <name evidence="2" type="ORF">OLC1_LOCUS16864</name>
</gene>
<feature type="region of interest" description="Disordered" evidence="1">
    <location>
        <begin position="1"/>
        <end position="66"/>
    </location>
</feature>
<feature type="region of interest" description="Disordered" evidence="1">
    <location>
        <begin position="124"/>
        <end position="143"/>
    </location>
</feature>
<organism evidence="2 3">
    <name type="scientific">Oldenlandia corymbosa var. corymbosa</name>
    <dbReference type="NCBI Taxonomy" id="529605"/>
    <lineage>
        <taxon>Eukaryota</taxon>
        <taxon>Viridiplantae</taxon>
        <taxon>Streptophyta</taxon>
        <taxon>Embryophyta</taxon>
        <taxon>Tracheophyta</taxon>
        <taxon>Spermatophyta</taxon>
        <taxon>Magnoliopsida</taxon>
        <taxon>eudicotyledons</taxon>
        <taxon>Gunneridae</taxon>
        <taxon>Pentapetalae</taxon>
        <taxon>asterids</taxon>
        <taxon>lamiids</taxon>
        <taxon>Gentianales</taxon>
        <taxon>Rubiaceae</taxon>
        <taxon>Rubioideae</taxon>
        <taxon>Spermacoceae</taxon>
        <taxon>Hedyotis-Oldenlandia complex</taxon>
        <taxon>Oldenlandia</taxon>
    </lineage>
</organism>
<evidence type="ECO:0000313" key="3">
    <source>
        <dbReference type="Proteomes" id="UP001161247"/>
    </source>
</evidence>
<dbReference type="EMBL" id="OX459123">
    <property type="protein sequence ID" value="CAI9108863.1"/>
    <property type="molecule type" value="Genomic_DNA"/>
</dbReference>
<evidence type="ECO:0000256" key="1">
    <source>
        <dbReference type="SAM" id="MobiDB-lite"/>
    </source>
</evidence>
<dbReference type="AlphaFoldDB" id="A0AAV1DLV6"/>
<feature type="compositionally biased region" description="Basic and acidic residues" evidence="1">
    <location>
        <begin position="132"/>
        <end position="143"/>
    </location>
</feature>
<reference evidence="2" key="1">
    <citation type="submission" date="2023-03" db="EMBL/GenBank/DDBJ databases">
        <authorList>
            <person name="Julca I."/>
        </authorList>
    </citation>
    <scope>NUCLEOTIDE SEQUENCE</scope>
</reference>